<protein>
    <submittedName>
        <fullName evidence="2">Uncharacterized protein</fullName>
    </submittedName>
</protein>
<keyword evidence="3" id="KW-1185">Reference proteome</keyword>
<dbReference type="GO" id="GO:0001181">
    <property type="term" value="F:RNA polymerase I general transcription initiation factor activity"/>
    <property type="evidence" value="ECO:0007669"/>
    <property type="project" value="InterPro"/>
</dbReference>
<reference evidence="2" key="1">
    <citation type="submission" date="2016-06" db="EMBL/GenBank/DDBJ databases">
        <authorList>
            <person name="Cuomo C."/>
            <person name="Litvintseva A."/>
            <person name="Heitman J."/>
            <person name="Chen Y."/>
            <person name="Sun S."/>
            <person name="Springer D."/>
            <person name="Dromer F."/>
            <person name="Young S."/>
            <person name="Zeng Q."/>
            <person name="Chapman S."/>
            <person name="Gujja S."/>
            <person name="Saif S."/>
            <person name="Birren B."/>
        </authorList>
    </citation>
    <scope>NUCLEOTIDE SEQUENCE</scope>
    <source>
        <strain evidence="2">CBS 7841</strain>
    </source>
</reference>
<dbReference type="Pfam" id="PF04090">
    <property type="entry name" value="Rrn11"/>
    <property type="match status" value="1"/>
</dbReference>
<dbReference type="EMBL" id="CP143789">
    <property type="protein sequence ID" value="WVN89591.1"/>
    <property type="molecule type" value="Genomic_DNA"/>
</dbReference>
<dbReference type="PANTHER" id="PTHR28244">
    <property type="entry name" value="RNA POLYMERASE I-SPECIFIC TRANSCRIPTION INITIATION FACTOR RRN11"/>
    <property type="match status" value="1"/>
</dbReference>
<feature type="region of interest" description="Disordered" evidence="1">
    <location>
        <begin position="243"/>
        <end position="286"/>
    </location>
</feature>
<dbReference type="InterPro" id="IPR007224">
    <property type="entry name" value="TIF_Rrn11"/>
</dbReference>
<feature type="compositionally biased region" description="Acidic residues" evidence="1">
    <location>
        <begin position="254"/>
        <end position="264"/>
    </location>
</feature>
<proteinExistence type="predicted"/>
<organism evidence="2 3">
    <name type="scientific">Cryptococcus depauperatus CBS 7841</name>
    <dbReference type="NCBI Taxonomy" id="1295531"/>
    <lineage>
        <taxon>Eukaryota</taxon>
        <taxon>Fungi</taxon>
        <taxon>Dikarya</taxon>
        <taxon>Basidiomycota</taxon>
        <taxon>Agaricomycotina</taxon>
        <taxon>Tremellomycetes</taxon>
        <taxon>Tremellales</taxon>
        <taxon>Cryptococcaceae</taxon>
        <taxon>Cryptococcus</taxon>
    </lineage>
</organism>
<reference evidence="2" key="3">
    <citation type="submission" date="2024-01" db="EMBL/GenBank/DDBJ databases">
        <authorList>
            <person name="Coelho M.A."/>
            <person name="David-Palma M."/>
            <person name="Shea T."/>
            <person name="Sun S."/>
            <person name="Cuomo C.A."/>
            <person name="Heitman J."/>
        </authorList>
    </citation>
    <scope>NUCLEOTIDE SEQUENCE</scope>
    <source>
        <strain evidence="2">CBS 7841</strain>
    </source>
</reference>
<reference evidence="2" key="2">
    <citation type="journal article" date="2022" name="Elife">
        <title>Obligate sexual reproduction of a homothallic fungus closely related to the Cryptococcus pathogenic species complex.</title>
        <authorList>
            <person name="Passer A.R."/>
            <person name="Clancey S.A."/>
            <person name="Shea T."/>
            <person name="David-Palma M."/>
            <person name="Averette A.F."/>
            <person name="Boekhout T."/>
            <person name="Porcel B.M."/>
            <person name="Nowrousian M."/>
            <person name="Cuomo C.A."/>
            <person name="Sun S."/>
            <person name="Heitman J."/>
            <person name="Coelho M.A."/>
        </authorList>
    </citation>
    <scope>NUCLEOTIDE SEQUENCE</scope>
    <source>
        <strain evidence="2">CBS 7841</strain>
    </source>
</reference>
<gene>
    <name evidence="2" type="ORF">L203_104818</name>
</gene>
<dbReference type="AlphaFoldDB" id="A0A1E3IN78"/>
<dbReference type="GO" id="GO:0017025">
    <property type="term" value="F:TBP-class protein binding"/>
    <property type="evidence" value="ECO:0007669"/>
    <property type="project" value="TreeGrafter"/>
</dbReference>
<evidence type="ECO:0000313" key="2">
    <source>
        <dbReference type="EMBL" id="WVN89591.1"/>
    </source>
</evidence>
<dbReference type="InterPro" id="IPR053029">
    <property type="entry name" value="RNA_pol_I-specific_init_factor"/>
</dbReference>
<dbReference type="Proteomes" id="UP000094043">
    <property type="component" value="Chromosome 6"/>
</dbReference>
<evidence type="ECO:0000313" key="3">
    <source>
        <dbReference type="Proteomes" id="UP000094043"/>
    </source>
</evidence>
<feature type="compositionally biased region" description="Basic and acidic residues" evidence="1">
    <location>
        <begin position="244"/>
        <end position="253"/>
    </location>
</feature>
<dbReference type="GO" id="GO:0001164">
    <property type="term" value="F:RNA polymerase I core promoter sequence-specific DNA binding"/>
    <property type="evidence" value="ECO:0007669"/>
    <property type="project" value="InterPro"/>
</dbReference>
<dbReference type="GO" id="GO:0070860">
    <property type="term" value="C:RNA polymerase I core factor complex"/>
    <property type="evidence" value="ECO:0007669"/>
    <property type="project" value="TreeGrafter"/>
</dbReference>
<dbReference type="RefSeq" id="XP_066070291.1">
    <property type="nucleotide sequence ID" value="XM_066214194.1"/>
</dbReference>
<feature type="compositionally biased region" description="Basic and acidic residues" evidence="1">
    <location>
        <begin position="269"/>
        <end position="279"/>
    </location>
</feature>
<evidence type="ECO:0000256" key="1">
    <source>
        <dbReference type="SAM" id="MobiDB-lite"/>
    </source>
</evidence>
<accession>A0A1E3IN78</accession>
<dbReference type="VEuPathDB" id="FungiDB:L203_01974"/>
<dbReference type="GO" id="GO:0042790">
    <property type="term" value="P:nucleolar large rRNA transcription by RNA polymerase I"/>
    <property type="evidence" value="ECO:0007669"/>
    <property type="project" value="TreeGrafter"/>
</dbReference>
<dbReference type="GeneID" id="91089027"/>
<name>A0A1E3IN78_9TREE</name>
<sequence length="286" mass="32301">MPANVRIPIHPGNSSARDKNQPLRHAYIQSLADCLHACLLRGDLQRARRAWAILIRCPEVDWRSRWQWGLLFLSSNAEIHASSICNNNGLQAGDQVRQVERWLNTLRISAKPEEKPALLHALILYLIKQGQYRQALDELDTYLISYPYALSATLHTYAGLLSFYLAQPSSSIPRPTSFIASHSCIPSEEDHASSLSSAQSVSLEPMDQADQNLIRQARGWFNKALEIDPNEQVAQDFIHVISHPTEESTKSESSEEVDSIEDEASSYKSEFDGFERFESSDEFESL</sequence>
<dbReference type="PANTHER" id="PTHR28244:SF1">
    <property type="entry name" value="RNA POLYMERASE I-SPECIFIC TRANSCRIPTION INITIATION FACTOR RRN11"/>
    <property type="match status" value="1"/>
</dbReference>
<dbReference type="KEGG" id="cdep:91089027"/>
<dbReference type="OrthoDB" id="2159786at2759"/>